<dbReference type="PANTHER" id="PTHR21052">
    <property type="entry name" value="SPERMATOGENESIS ASSOCIATED 11-RELATED"/>
    <property type="match status" value="1"/>
</dbReference>
<proteinExistence type="predicted"/>
<dbReference type="InterPro" id="IPR037151">
    <property type="entry name" value="AlkB-like_sf"/>
</dbReference>
<name>A0A9P7K4U9_9AGAR</name>
<gene>
    <name evidence="3" type="ORF">H0H81_006262</name>
</gene>
<dbReference type="Proteomes" id="UP000717328">
    <property type="component" value="Unassembled WGS sequence"/>
</dbReference>
<dbReference type="PANTHER" id="PTHR21052:SF0">
    <property type="entry name" value="ALPHA-KETOGLUTARATE-DEPENDENT DIOXYGENASE ALKB HOMOLOG 7, MITOCHONDRIAL"/>
    <property type="match status" value="1"/>
</dbReference>
<reference evidence="3" key="1">
    <citation type="submission" date="2021-02" db="EMBL/GenBank/DDBJ databases">
        <authorList>
            <person name="Nieuwenhuis M."/>
            <person name="Van De Peppel L.J.J."/>
        </authorList>
    </citation>
    <scope>NUCLEOTIDE SEQUENCE</scope>
    <source>
        <strain evidence="3">D49</strain>
    </source>
</reference>
<dbReference type="InterPro" id="IPR005123">
    <property type="entry name" value="Oxoglu/Fe-dep_dioxygenase_dom"/>
</dbReference>
<dbReference type="InterPro" id="IPR027450">
    <property type="entry name" value="AlkB-like"/>
</dbReference>
<dbReference type="GO" id="GO:0016706">
    <property type="term" value="F:2-oxoglutarate-dependent dioxygenase activity"/>
    <property type="evidence" value="ECO:0007669"/>
    <property type="project" value="TreeGrafter"/>
</dbReference>
<evidence type="ECO:0000256" key="1">
    <source>
        <dbReference type="SAM" id="MobiDB-lite"/>
    </source>
</evidence>
<dbReference type="GO" id="GO:0006974">
    <property type="term" value="P:DNA damage response"/>
    <property type="evidence" value="ECO:0007669"/>
    <property type="project" value="InterPro"/>
</dbReference>
<dbReference type="OrthoDB" id="412814at2759"/>
<dbReference type="EMBL" id="JABCKI010005874">
    <property type="protein sequence ID" value="KAG5636958.1"/>
    <property type="molecule type" value="Genomic_DNA"/>
</dbReference>
<evidence type="ECO:0000259" key="2">
    <source>
        <dbReference type="PROSITE" id="PS51471"/>
    </source>
</evidence>
<evidence type="ECO:0000313" key="3">
    <source>
        <dbReference type="EMBL" id="KAG5636958.1"/>
    </source>
</evidence>
<keyword evidence="4" id="KW-1185">Reference proteome</keyword>
<evidence type="ECO:0000313" key="4">
    <source>
        <dbReference type="Proteomes" id="UP000717328"/>
    </source>
</evidence>
<feature type="domain" description="Fe2OG dioxygenase" evidence="2">
    <location>
        <begin position="201"/>
        <end position="332"/>
    </location>
</feature>
<protein>
    <recommendedName>
        <fullName evidence="2">Fe2OG dioxygenase domain-containing protein</fullName>
    </recommendedName>
</protein>
<comment type="caution">
    <text evidence="3">The sequence shown here is derived from an EMBL/GenBank/DDBJ whole genome shotgun (WGS) entry which is preliminary data.</text>
</comment>
<dbReference type="AlphaFoldDB" id="A0A9P7K4U9"/>
<sequence length="345" mass="37944">MPKLQVLPPTTTILGPTAKRKRDSEEKAPERKHSSPRKRPHLNIQIPSLTDSELEATTVDVDDLTSTPLSGLSDPDSLFDEPIEMIASSEFSVESSTSCCDLTPALLTGPPIQGLFFAPDMRLSDEIAKRVTRYCLDNYFQAQGVNQVMLFGRFHAPESTTTPPASATGLPPVLLELLSTLETMLRPMLPEATHTLLFPRVPTQARQAILNLYQPGEGITPHVDLLQRFGDGIIGVSFASGCVMQFAKVKANNEQVPEGTLISKDSEGERESWDVYLPHQSVIVLSEDARYRWTHGIGKHKQDFVQISGADPTVGRWIERGVRLSVTLRWLLPGADVVGENPSSP</sequence>
<feature type="compositionally biased region" description="Basic and acidic residues" evidence="1">
    <location>
        <begin position="22"/>
        <end position="33"/>
    </location>
</feature>
<organism evidence="3 4">
    <name type="scientific">Sphagnurus paluster</name>
    <dbReference type="NCBI Taxonomy" id="117069"/>
    <lineage>
        <taxon>Eukaryota</taxon>
        <taxon>Fungi</taxon>
        <taxon>Dikarya</taxon>
        <taxon>Basidiomycota</taxon>
        <taxon>Agaricomycotina</taxon>
        <taxon>Agaricomycetes</taxon>
        <taxon>Agaricomycetidae</taxon>
        <taxon>Agaricales</taxon>
        <taxon>Tricholomatineae</taxon>
        <taxon>Lyophyllaceae</taxon>
        <taxon>Sphagnurus</taxon>
    </lineage>
</organism>
<accession>A0A9P7K4U9</accession>
<dbReference type="Gene3D" id="2.60.120.590">
    <property type="entry name" value="Alpha-ketoglutarate-dependent dioxygenase AlkB-like"/>
    <property type="match status" value="1"/>
</dbReference>
<dbReference type="PROSITE" id="PS51471">
    <property type="entry name" value="FE2OG_OXY"/>
    <property type="match status" value="1"/>
</dbReference>
<reference evidence="3" key="2">
    <citation type="submission" date="2021-10" db="EMBL/GenBank/DDBJ databases">
        <title>Phylogenomics reveals ancestral predisposition of the termite-cultivated fungus Termitomyces towards a domesticated lifestyle.</title>
        <authorList>
            <person name="Auxier B."/>
            <person name="Grum-Grzhimaylo A."/>
            <person name="Cardenas M.E."/>
            <person name="Lodge J.D."/>
            <person name="Laessoe T."/>
            <person name="Pedersen O."/>
            <person name="Smith M.E."/>
            <person name="Kuyper T.W."/>
            <person name="Franco-Molano E.A."/>
            <person name="Baroni T.J."/>
            <person name="Aanen D.K."/>
        </authorList>
    </citation>
    <scope>NUCLEOTIDE SEQUENCE</scope>
    <source>
        <strain evidence="3">D49</strain>
    </source>
</reference>
<dbReference type="GO" id="GO:0005759">
    <property type="term" value="C:mitochondrial matrix"/>
    <property type="evidence" value="ECO:0007669"/>
    <property type="project" value="TreeGrafter"/>
</dbReference>
<dbReference type="SUPFAM" id="SSF51197">
    <property type="entry name" value="Clavaminate synthase-like"/>
    <property type="match status" value="1"/>
</dbReference>
<dbReference type="InterPro" id="IPR032870">
    <property type="entry name" value="ALKBH7-like"/>
</dbReference>
<feature type="region of interest" description="Disordered" evidence="1">
    <location>
        <begin position="1"/>
        <end position="46"/>
    </location>
</feature>
<dbReference type="GO" id="GO:0006631">
    <property type="term" value="P:fatty acid metabolic process"/>
    <property type="evidence" value="ECO:0007669"/>
    <property type="project" value="TreeGrafter"/>
</dbReference>
<dbReference type="Pfam" id="PF13532">
    <property type="entry name" value="2OG-FeII_Oxy_2"/>
    <property type="match status" value="1"/>
</dbReference>